<evidence type="ECO:0000313" key="2">
    <source>
        <dbReference type="Proteomes" id="UP000249130"/>
    </source>
</evidence>
<gene>
    <name evidence="1" type="ORF">CH341_31310</name>
</gene>
<name>A0A327KA86_9BRAD</name>
<evidence type="ECO:0000313" key="1">
    <source>
        <dbReference type="EMBL" id="RAI34623.1"/>
    </source>
</evidence>
<dbReference type="EMBL" id="NPEX01000607">
    <property type="protein sequence ID" value="RAI34623.1"/>
    <property type="molecule type" value="Genomic_DNA"/>
</dbReference>
<proteinExistence type="predicted"/>
<sequence>MSVWTTGTAYVVGPPASVVTQGGATYVCLVAHTAGTFATDLSAGKWRQVSAKGDTGAQGSTGAAGPAAWTAVSVWTTATAYGVGPPASVVTQGGATYVCLVAHTAGTFATDL</sequence>
<comment type="caution">
    <text evidence="1">The sequence shown here is derived from an EMBL/GenBank/DDBJ whole genome shotgun (WGS) entry which is preliminary data.</text>
</comment>
<dbReference type="AlphaFoldDB" id="A0A327KA86"/>
<keyword evidence="2" id="KW-1185">Reference proteome</keyword>
<organism evidence="1 2">
    <name type="scientific">Rhodoplanes roseus</name>
    <dbReference type="NCBI Taxonomy" id="29409"/>
    <lineage>
        <taxon>Bacteria</taxon>
        <taxon>Pseudomonadati</taxon>
        <taxon>Pseudomonadota</taxon>
        <taxon>Alphaproteobacteria</taxon>
        <taxon>Hyphomicrobiales</taxon>
        <taxon>Nitrobacteraceae</taxon>
        <taxon>Rhodoplanes</taxon>
    </lineage>
</organism>
<protein>
    <submittedName>
        <fullName evidence="1">Uncharacterized protein</fullName>
    </submittedName>
</protein>
<reference evidence="1 2" key="1">
    <citation type="submission" date="2017-07" db="EMBL/GenBank/DDBJ databases">
        <title>Draft Genome Sequences of Select Purple Nonsulfur Bacteria.</title>
        <authorList>
            <person name="Lasarre B."/>
            <person name="Mckinlay J.B."/>
        </authorList>
    </citation>
    <scope>NUCLEOTIDE SEQUENCE [LARGE SCALE GENOMIC DNA]</scope>
    <source>
        <strain evidence="1 2">DSM 5909</strain>
    </source>
</reference>
<dbReference type="Proteomes" id="UP000249130">
    <property type="component" value="Unassembled WGS sequence"/>
</dbReference>
<accession>A0A327KA86</accession>
<feature type="non-terminal residue" evidence="1">
    <location>
        <position position="112"/>
    </location>
</feature>
<dbReference type="Gene3D" id="2.10.10.20">
    <property type="entry name" value="Carbohydrate-binding module superfamily 5/12"/>
    <property type="match status" value="2"/>
</dbReference>